<evidence type="ECO:0000256" key="1">
    <source>
        <dbReference type="SAM" id="Phobius"/>
    </source>
</evidence>
<feature type="transmembrane region" description="Helical" evidence="1">
    <location>
        <begin position="243"/>
        <end position="266"/>
    </location>
</feature>
<protein>
    <submittedName>
        <fullName evidence="2">Uncharacterized protein</fullName>
    </submittedName>
</protein>
<dbReference type="Proteomes" id="UP000649617">
    <property type="component" value="Unassembled WGS sequence"/>
</dbReference>
<dbReference type="PANTHER" id="PTHR33802">
    <property type="entry name" value="SI:CH211-161H7.5-RELATED"/>
    <property type="match status" value="1"/>
</dbReference>
<dbReference type="AlphaFoldDB" id="A0A812T286"/>
<feature type="transmembrane region" description="Helical" evidence="1">
    <location>
        <begin position="54"/>
        <end position="75"/>
    </location>
</feature>
<organism evidence="2 3">
    <name type="scientific">Symbiodinium pilosum</name>
    <name type="common">Dinoflagellate</name>
    <dbReference type="NCBI Taxonomy" id="2952"/>
    <lineage>
        <taxon>Eukaryota</taxon>
        <taxon>Sar</taxon>
        <taxon>Alveolata</taxon>
        <taxon>Dinophyceae</taxon>
        <taxon>Suessiales</taxon>
        <taxon>Symbiodiniaceae</taxon>
        <taxon>Symbiodinium</taxon>
    </lineage>
</organism>
<feature type="transmembrane region" description="Helical" evidence="1">
    <location>
        <begin position="110"/>
        <end position="129"/>
    </location>
</feature>
<comment type="caution">
    <text evidence="2">The sequence shown here is derived from an EMBL/GenBank/DDBJ whole genome shotgun (WGS) entry which is preliminary data.</text>
</comment>
<name>A0A812T286_SYMPI</name>
<keyword evidence="1" id="KW-1133">Transmembrane helix</keyword>
<feature type="transmembrane region" description="Helical" evidence="1">
    <location>
        <begin position="12"/>
        <end position="34"/>
    </location>
</feature>
<keyword evidence="3" id="KW-1185">Reference proteome</keyword>
<evidence type="ECO:0000313" key="2">
    <source>
        <dbReference type="EMBL" id="CAE7507365.1"/>
    </source>
</evidence>
<feature type="transmembrane region" description="Helical" evidence="1">
    <location>
        <begin position="87"/>
        <end position="104"/>
    </location>
</feature>
<feature type="transmembrane region" description="Helical" evidence="1">
    <location>
        <begin position="206"/>
        <end position="223"/>
    </location>
</feature>
<feature type="transmembrane region" description="Helical" evidence="1">
    <location>
        <begin position="177"/>
        <end position="199"/>
    </location>
</feature>
<keyword evidence="1" id="KW-0472">Membrane</keyword>
<dbReference type="OrthoDB" id="5586934at2759"/>
<gene>
    <name evidence="2" type="ORF">SPIL2461_LOCUS13160</name>
</gene>
<accession>A0A812T286</accession>
<reference evidence="2" key="1">
    <citation type="submission" date="2021-02" db="EMBL/GenBank/DDBJ databases">
        <authorList>
            <person name="Dougan E. K."/>
            <person name="Rhodes N."/>
            <person name="Thang M."/>
            <person name="Chan C."/>
        </authorList>
    </citation>
    <scope>NUCLEOTIDE SEQUENCE</scope>
</reference>
<evidence type="ECO:0000313" key="3">
    <source>
        <dbReference type="Proteomes" id="UP000649617"/>
    </source>
</evidence>
<sequence>MGKDANGGCLLNVLNLAAYLVNLGITYGSLTGAFGPTNSNLSAKYHTLLTPSGFAFSIWGPIFIWEGVFAVAQMFPSYRANPIVTTITPWWIGACVFQCAWTLFFAQEVMIGAMACMLGIFICLMVGILRLDFLEKISTCDYWLLRAPFSLHCGWIVAATSLNIGVVADFYKAGPDVMLALAMVCFAGIAAVVTVFTFASPKADPIIALVACWALLGMVAELADAEKLKDEATRWNFFAWPDYVINAVRICAFILSLLCIVAATTAT</sequence>
<feature type="transmembrane region" description="Helical" evidence="1">
    <location>
        <begin position="149"/>
        <end position="171"/>
    </location>
</feature>
<keyword evidence="1" id="KW-0812">Transmembrane</keyword>
<dbReference type="PANTHER" id="PTHR33802:SF1">
    <property type="entry name" value="XK-RELATED PROTEIN"/>
    <property type="match status" value="1"/>
</dbReference>
<dbReference type="EMBL" id="CAJNIZ010028379">
    <property type="protein sequence ID" value="CAE7507365.1"/>
    <property type="molecule type" value="Genomic_DNA"/>
</dbReference>
<feature type="non-terminal residue" evidence="2">
    <location>
        <position position="1"/>
    </location>
</feature>
<proteinExistence type="predicted"/>